<evidence type="ECO:0000313" key="3">
    <source>
        <dbReference type="EMBL" id="AZG75982.1"/>
    </source>
</evidence>
<dbReference type="NCBIfam" id="TIGR01760">
    <property type="entry name" value="tape_meas_TP901"/>
    <property type="match status" value="1"/>
</dbReference>
<dbReference type="AlphaFoldDB" id="A0A3G8M4E6"/>
<keyword evidence="1" id="KW-1188">Viral release from host cell</keyword>
<sequence length="617" mass="64640">MVKTLKSELVLGAKDQTGSTFSQIAAKMRSVGDTAAQVSRRMDGVSSRMSSVGRLNLQRLEAHAAIAQRMSSGWGAPIAAAAVSSKVAAINQKMAGIRSGLSDFTAAAAPGTAGMMLGMGGAAVGGLAVGGAAAYGLRQAVSFDKAFADVKKKVELPAGESWDTVERMINSVARRFGIAREEMAALTAQAGQSGVAFKDLAGFMELTAKASAAWDMPAQEASEKLAKIQAQTQWTIPQLKEWADQVNELGDKSAAAERDIVEMFGRSAAAAKAAGVPFATTQAILTSLSGVGMQPEVSSRFLNSLTGTLATASAPKKGLDPYKALGLNASAVASGMKTDATHTIIQFLERLGKSKNRVAIAQALLGKEWYDEGLRSGQALPEIVKNLKLINSGSWQGSLDRNMVTTLETTESHLKRFGILTSEIGDRLSRWALPSINEGIERTLKSFDKMQTKGVLPVLGENASSAWSHFLANSRPQLSLSMGGDVPESVARAPRPLWSQFMANSRPQLSMPLGSDIPESAALPRKPLDLSGMRAIPAGPAKFGFGPAGFGANWGALAAGLNPHAQIEAKAKLEGSAQISNKLEIGLAPGFALVRSDSTVRADGALRGDVGVTMPHE</sequence>
<dbReference type="Pfam" id="PF10145">
    <property type="entry name" value="PhageMin_Tail"/>
    <property type="match status" value="1"/>
</dbReference>
<organism evidence="3 4">
    <name type="scientific">Methylocystis rosea</name>
    <dbReference type="NCBI Taxonomy" id="173366"/>
    <lineage>
        <taxon>Bacteria</taxon>
        <taxon>Pseudomonadati</taxon>
        <taxon>Pseudomonadota</taxon>
        <taxon>Alphaproteobacteria</taxon>
        <taxon>Hyphomicrobiales</taxon>
        <taxon>Methylocystaceae</taxon>
        <taxon>Methylocystis</taxon>
    </lineage>
</organism>
<dbReference type="EMBL" id="CP034086">
    <property type="protein sequence ID" value="AZG75982.1"/>
    <property type="molecule type" value="Genomic_DNA"/>
</dbReference>
<accession>A0A3G8M4E6</accession>
<feature type="domain" description="Phage tail tape measure protein" evidence="2">
    <location>
        <begin position="173"/>
        <end position="366"/>
    </location>
</feature>
<name>A0A3G8M4E6_9HYPH</name>
<proteinExistence type="predicted"/>
<gene>
    <name evidence="3" type="ORF">EHO51_04120</name>
</gene>
<evidence type="ECO:0000313" key="4">
    <source>
        <dbReference type="Proteomes" id="UP000273982"/>
    </source>
</evidence>
<dbReference type="RefSeq" id="WP_124737822.1">
    <property type="nucleotide sequence ID" value="NZ_CP034086.1"/>
</dbReference>
<evidence type="ECO:0000256" key="1">
    <source>
        <dbReference type="ARBA" id="ARBA00022612"/>
    </source>
</evidence>
<dbReference type="InterPro" id="IPR010090">
    <property type="entry name" value="Phage_tape_meas"/>
</dbReference>
<dbReference type="PANTHER" id="PTHR37813">
    <property type="entry name" value="FELS-2 PROPHAGE PROTEIN"/>
    <property type="match status" value="1"/>
</dbReference>
<protein>
    <submittedName>
        <fullName evidence="3">Phage tail tape measure protein</fullName>
    </submittedName>
</protein>
<evidence type="ECO:0000259" key="2">
    <source>
        <dbReference type="Pfam" id="PF10145"/>
    </source>
</evidence>
<reference evidence="3 4" key="1">
    <citation type="submission" date="2018-11" db="EMBL/GenBank/DDBJ databases">
        <title>Genome squencing of methanotrophic bacteria isolated from alkaline groundwater in Korea.</title>
        <authorList>
            <person name="Nguyen L.N."/>
        </authorList>
    </citation>
    <scope>NUCLEOTIDE SEQUENCE [LARGE SCALE GENOMIC DNA]</scope>
    <source>
        <strain evidence="3 4">GW6</strain>
    </source>
</reference>
<dbReference type="Proteomes" id="UP000273982">
    <property type="component" value="Chromosome"/>
</dbReference>
<dbReference type="KEGG" id="mros:EHO51_04120"/>
<dbReference type="PANTHER" id="PTHR37813:SF1">
    <property type="entry name" value="FELS-2 PROPHAGE PROTEIN"/>
    <property type="match status" value="1"/>
</dbReference>